<dbReference type="InterPro" id="IPR011050">
    <property type="entry name" value="Pectin_lyase_fold/virulence"/>
</dbReference>
<dbReference type="Gene3D" id="2.160.20.20">
    <property type="match status" value="1"/>
</dbReference>
<evidence type="ECO:0000313" key="3">
    <source>
        <dbReference type="Proteomes" id="UP000288892"/>
    </source>
</evidence>
<keyword evidence="3" id="KW-1185">Reference proteome</keyword>
<dbReference type="Gene3D" id="2.60.40.10">
    <property type="entry name" value="Immunoglobulins"/>
    <property type="match status" value="1"/>
</dbReference>
<protein>
    <recommendedName>
        <fullName evidence="1">PKD domain-containing protein</fullName>
    </recommendedName>
</protein>
<dbReference type="InterPro" id="IPR013783">
    <property type="entry name" value="Ig-like_fold"/>
</dbReference>
<dbReference type="NCBIfam" id="NF041518">
    <property type="entry name" value="choice_anch_Q"/>
    <property type="match status" value="1"/>
</dbReference>
<dbReference type="Proteomes" id="UP000288892">
    <property type="component" value="Unassembled WGS sequence"/>
</dbReference>
<dbReference type="SUPFAM" id="SSF49299">
    <property type="entry name" value="PKD domain"/>
    <property type="match status" value="1"/>
</dbReference>
<comment type="caution">
    <text evidence="2">The sequence shown here is derived from an EMBL/GenBank/DDBJ whole genome shotgun (WGS) entry which is preliminary data.</text>
</comment>
<feature type="domain" description="PKD" evidence="1">
    <location>
        <begin position="269"/>
        <end position="347"/>
    </location>
</feature>
<feature type="non-terminal residue" evidence="2">
    <location>
        <position position="1"/>
    </location>
</feature>
<name>A0A444JCX9_9BACT</name>
<dbReference type="EMBL" id="MTKS01000244">
    <property type="protein sequence ID" value="RWX50949.1"/>
    <property type="molecule type" value="Genomic_DNA"/>
</dbReference>
<gene>
    <name evidence="2" type="ORF">VU01_12441</name>
</gene>
<dbReference type="InterPro" id="IPR059226">
    <property type="entry name" value="Choice_anch_Q_dom"/>
</dbReference>
<dbReference type="InterPro" id="IPR012332">
    <property type="entry name" value="Autotransporter_pectin_lyase_C"/>
</dbReference>
<accession>A0A444JCX9</accession>
<reference evidence="2 3" key="1">
    <citation type="submission" date="2017-01" db="EMBL/GenBank/DDBJ databases">
        <title>The cable genome- insights into the physiology and evolution of filamentous bacteria capable of sulfide oxidation via long distance electron transfer.</title>
        <authorList>
            <person name="Schreiber L."/>
            <person name="Bjerg J.T."/>
            <person name="Boggild A."/>
            <person name="Van De Vossenberg J."/>
            <person name="Meysman F."/>
            <person name="Nielsen L.P."/>
            <person name="Schramm A."/>
            <person name="Kjeldsen K.U."/>
        </authorList>
    </citation>
    <scope>NUCLEOTIDE SEQUENCE [LARGE SCALE GENOMIC DNA]</scope>
    <source>
        <strain evidence="2">A5</strain>
    </source>
</reference>
<sequence length="467" mass="47584">GNTASAILIYGGGGGISNDGGGTITLNASTVSGNTASTCNPTYGGGVYNSSDSTVTLTNSTVSGNTTSGYFSSGSGIYNYGTVTLTNSTVSDNTGVSCTICTISDNAAVSFTCIATNGGDSIGGGIYNSSDGTVTLHSSLISGNTAMGNDNGKEVFSSTSGTIYADSFNLFGHNGESNTEAFIGFTPGASDIDATGSSGTALEDILSPLADNGGLTMTHALVSGSPAIDLDEGCSPGLDQRGESRPFGAGCDAGSFEFNDAIVVPSFINQPPIADAGSAQSALEGDTVCFDGSGSTDADGDEVEYLWSLDAWPEGSAAELDDPNAETTCLVVDFPGTYEVSLVVNDGLIDSEEDIAEAVVVSYLTAVTETLEDTATAVNEIDTAVLKNAKQQNALTNKVNAAFTLIDEGSYAKALDKLRNDILAKTDGCAASEPPTPDRNDWIKDCGSQEQVFPLIMEAIGYLESMI</sequence>
<evidence type="ECO:0000259" key="1">
    <source>
        <dbReference type="Pfam" id="PF18911"/>
    </source>
</evidence>
<dbReference type="InterPro" id="IPR000601">
    <property type="entry name" value="PKD_dom"/>
</dbReference>
<evidence type="ECO:0000313" key="2">
    <source>
        <dbReference type="EMBL" id="RWX50949.1"/>
    </source>
</evidence>
<dbReference type="Pfam" id="PF18911">
    <property type="entry name" value="PKD_4"/>
    <property type="match status" value="1"/>
</dbReference>
<dbReference type="SUPFAM" id="SSF51126">
    <property type="entry name" value="Pectin lyase-like"/>
    <property type="match status" value="1"/>
</dbReference>
<dbReference type="AlphaFoldDB" id="A0A444JCX9"/>
<proteinExistence type="predicted"/>
<organism evidence="2 3">
    <name type="scientific">Candidatus Electrothrix marina</name>
    <dbReference type="NCBI Taxonomy" id="1859130"/>
    <lineage>
        <taxon>Bacteria</taxon>
        <taxon>Pseudomonadati</taxon>
        <taxon>Thermodesulfobacteriota</taxon>
        <taxon>Desulfobulbia</taxon>
        <taxon>Desulfobulbales</taxon>
        <taxon>Desulfobulbaceae</taxon>
        <taxon>Candidatus Electrothrix</taxon>
    </lineage>
</organism>
<dbReference type="InterPro" id="IPR035986">
    <property type="entry name" value="PKD_dom_sf"/>
</dbReference>